<feature type="domain" description="HTH araC/xylS-type" evidence="4">
    <location>
        <begin position="239"/>
        <end position="335"/>
    </location>
</feature>
<keyword evidence="3" id="KW-0804">Transcription</keyword>
<dbReference type="GO" id="GO:0000976">
    <property type="term" value="F:transcription cis-regulatory region binding"/>
    <property type="evidence" value="ECO:0007669"/>
    <property type="project" value="TreeGrafter"/>
</dbReference>
<keyword evidence="1" id="KW-0805">Transcription regulation</keyword>
<dbReference type="GO" id="GO:0005829">
    <property type="term" value="C:cytosol"/>
    <property type="evidence" value="ECO:0007669"/>
    <property type="project" value="TreeGrafter"/>
</dbReference>
<dbReference type="InterPro" id="IPR032687">
    <property type="entry name" value="AraC-type_N"/>
</dbReference>
<evidence type="ECO:0000256" key="1">
    <source>
        <dbReference type="ARBA" id="ARBA00023015"/>
    </source>
</evidence>
<dbReference type="Pfam" id="PF12625">
    <property type="entry name" value="Arabinose_bd"/>
    <property type="match status" value="1"/>
</dbReference>
<dbReference type="GO" id="GO:0003700">
    <property type="term" value="F:DNA-binding transcription factor activity"/>
    <property type="evidence" value="ECO:0007669"/>
    <property type="project" value="InterPro"/>
</dbReference>
<dbReference type="EMBL" id="CP054803">
    <property type="protein sequence ID" value="QKU21300.1"/>
    <property type="molecule type" value="Genomic_DNA"/>
</dbReference>
<dbReference type="Proteomes" id="UP000509126">
    <property type="component" value="Chromosome"/>
</dbReference>
<dbReference type="InterPro" id="IPR009057">
    <property type="entry name" value="Homeodomain-like_sf"/>
</dbReference>
<evidence type="ECO:0000313" key="6">
    <source>
        <dbReference type="EMBL" id="QKU21300.1"/>
    </source>
</evidence>
<gene>
    <name evidence="6" type="ORF">FOB19_07740</name>
    <name evidence="5" type="ORF">Q8G51_02750</name>
</gene>
<reference evidence="5" key="2">
    <citation type="submission" date="2023-07" db="EMBL/GenBank/DDBJ databases">
        <title>Dynamics of blaOXA-23 gene transmission in Acinetobacter spp. from contaminated veterinary surfaces.</title>
        <authorList>
            <person name="Moreira Da Silva J."/>
            <person name="Menezes J."/>
            <person name="Fernandes L."/>
            <person name="Marques C."/>
            <person name="Amaral A."/>
            <person name="Timofte D."/>
            <person name="Pomba C."/>
        </authorList>
    </citation>
    <scope>NUCLEOTIDE SEQUENCE</scope>
    <source>
        <strain evidence="5">CMVB11Z4A1</strain>
    </source>
</reference>
<dbReference type="RefSeq" id="WP_004278848.1">
    <property type="nucleotide sequence ID" value="NZ_CP046296.1"/>
</dbReference>
<dbReference type="PANTHER" id="PTHR47894">
    <property type="entry name" value="HTH-TYPE TRANSCRIPTIONAL REGULATOR GADX"/>
    <property type="match status" value="1"/>
</dbReference>
<evidence type="ECO:0000313" key="5">
    <source>
        <dbReference type="EMBL" id="MDP1446783.1"/>
    </source>
</evidence>
<keyword evidence="2" id="KW-0238">DNA-binding</keyword>
<dbReference type="PANTHER" id="PTHR47894:SF1">
    <property type="entry name" value="HTH-TYPE TRANSCRIPTIONAL REGULATOR VQSM"/>
    <property type="match status" value="1"/>
</dbReference>
<evidence type="ECO:0000256" key="3">
    <source>
        <dbReference type="ARBA" id="ARBA00023163"/>
    </source>
</evidence>
<reference evidence="6 7" key="1">
    <citation type="submission" date="2019-11" db="EMBL/GenBank/DDBJ databases">
        <title>FDA dAtabase for Regulatory Grade micrObial Sequences (FDA-ARGOS): Supporting development and validation of Infectious Disease Dx tests.</title>
        <authorList>
            <person name="Patel R."/>
            <person name="Rucinski S."/>
            <person name="Tallon L."/>
            <person name="Sadzewicz L."/>
            <person name="Vavikolanu K."/>
            <person name="Mehta A."/>
            <person name="Aluvathingal J."/>
            <person name="Nadendla S."/>
            <person name="Nandy P."/>
            <person name="Geyer C."/>
            <person name="Yan Y."/>
            <person name="Sichtig H."/>
        </authorList>
    </citation>
    <scope>NUCLEOTIDE SEQUENCE [LARGE SCALE GENOMIC DNA]</scope>
    <source>
        <strain evidence="6 7">FDAARGOS_557</strain>
    </source>
</reference>
<name>A0A6N1MV80_ACILW</name>
<sequence length="335" mass="38408">MKRSVLSLMYLIQGMRKAGMEVDQKLQNIGLRVDAFDPSSVIHPSLEHDVLKVVGQEIQPEQGLLIGQHYALAGYGPLLMLLVTSPTVRDALNQVIRFQQLTHLTGQLDLQQSEHHSALCYRAKQQDDHLGMLLAQAEISGTFKFIREIYKLMGLSKPDLRIELPFAYPEDLNTLKVYHDYYGTQVQFDASRAAFWFDEAVLDIKIPSADAVTFAVYEAKCLAELERLQQDEQTPTVVQRVQDYLEIQSGLMPSMAETAQALNIPERTLRHQLQQCDTSYKQIREEIIKDKALRLIEYKQYSIEMIAELLGYSEPAAFNHAFKRWFGQSPRQYIK</sequence>
<dbReference type="SUPFAM" id="SSF46689">
    <property type="entry name" value="Homeodomain-like"/>
    <property type="match status" value="1"/>
</dbReference>
<dbReference type="AlphaFoldDB" id="A0A6N1MV80"/>
<dbReference type="InterPro" id="IPR018060">
    <property type="entry name" value="HTH_AraC"/>
</dbReference>
<proteinExistence type="predicted"/>
<dbReference type="SMART" id="SM00342">
    <property type="entry name" value="HTH_ARAC"/>
    <property type="match status" value="1"/>
</dbReference>
<organism evidence="6 7">
    <name type="scientific">Acinetobacter lwoffii</name>
    <dbReference type="NCBI Taxonomy" id="28090"/>
    <lineage>
        <taxon>Bacteria</taxon>
        <taxon>Pseudomonadati</taxon>
        <taxon>Pseudomonadota</taxon>
        <taxon>Gammaproteobacteria</taxon>
        <taxon>Moraxellales</taxon>
        <taxon>Moraxellaceae</taxon>
        <taxon>Acinetobacter</taxon>
    </lineage>
</organism>
<dbReference type="PROSITE" id="PS01124">
    <property type="entry name" value="HTH_ARAC_FAMILY_2"/>
    <property type="match status" value="1"/>
</dbReference>
<accession>A0A6N1MV80</accession>
<dbReference type="EMBL" id="JAUUUS010000007">
    <property type="protein sequence ID" value="MDP1446783.1"/>
    <property type="molecule type" value="Genomic_DNA"/>
</dbReference>
<dbReference type="Pfam" id="PF12833">
    <property type="entry name" value="HTH_18"/>
    <property type="match status" value="1"/>
</dbReference>
<evidence type="ECO:0000259" key="4">
    <source>
        <dbReference type="PROSITE" id="PS01124"/>
    </source>
</evidence>
<evidence type="ECO:0000313" key="7">
    <source>
        <dbReference type="Proteomes" id="UP000509126"/>
    </source>
</evidence>
<dbReference type="Proteomes" id="UP001242129">
    <property type="component" value="Unassembled WGS sequence"/>
</dbReference>
<evidence type="ECO:0000256" key="2">
    <source>
        <dbReference type="ARBA" id="ARBA00023125"/>
    </source>
</evidence>
<dbReference type="Gene3D" id="1.10.10.60">
    <property type="entry name" value="Homeodomain-like"/>
    <property type="match status" value="1"/>
</dbReference>
<protein>
    <submittedName>
        <fullName evidence="6">AraC family transcriptional regulator ligand-binding domain-containing protein</fullName>
    </submittedName>
</protein>